<dbReference type="Proteomes" id="UP000238296">
    <property type="component" value="Unassembled WGS sequence"/>
</dbReference>
<evidence type="ECO:0000313" key="2">
    <source>
        <dbReference type="Proteomes" id="UP000238296"/>
    </source>
</evidence>
<gene>
    <name evidence="1" type="ORF">C1Y40_04134</name>
</gene>
<protein>
    <submittedName>
        <fullName evidence="1">Uncharacterized protein</fullName>
    </submittedName>
</protein>
<dbReference type="AlphaFoldDB" id="A0A2S8BG91"/>
<name>A0A2S8BG91_9MYCO</name>
<organism evidence="1 2">
    <name type="scientific">Mycobacterium talmoniae</name>
    <dbReference type="NCBI Taxonomy" id="1858794"/>
    <lineage>
        <taxon>Bacteria</taxon>
        <taxon>Bacillati</taxon>
        <taxon>Actinomycetota</taxon>
        <taxon>Actinomycetes</taxon>
        <taxon>Mycobacteriales</taxon>
        <taxon>Mycobacteriaceae</taxon>
        <taxon>Mycobacterium</taxon>
    </lineage>
</organism>
<comment type="caution">
    <text evidence="1">The sequence shown here is derived from an EMBL/GenBank/DDBJ whole genome shotgun (WGS) entry which is preliminary data.</text>
</comment>
<reference evidence="1 2" key="1">
    <citation type="journal article" date="2017" name="Int. J. Syst. Evol. Microbiol.">
        <title>Mycobacterium talmoniae sp. nov., a slowly growing mycobacterium isolated from human respiratory samples.</title>
        <authorList>
            <person name="Davidson R.M."/>
            <person name="DeGroote M.A."/>
            <person name="Marola J.L."/>
            <person name="Buss S."/>
            <person name="Jones V."/>
            <person name="McNeil M.R."/>
            <person name="Freifeld A.G."/>
            <person name="Elaine Epperson L."/>
            <person name="Hasan N.A."/>
            <person name="Jackson M."/>
            <person name="Iwen P.C."/>
            <person name="Salfinger M."/>
            <person name="Strong M."/>
        </authorList>
    </citation>
    <scope>NUCLEOTIDE SEQUENCE [LARGE SCALE GENOMIC DNA]</scope>
    <source>
        <strain evidence="1 2">ATCC BAA-2683</strain>
    </source>
</reference>
<dbReference type="EMBL" id="PPEA01000601">
    <property type="protein sequence ID" value="PQM45690.1"/>
    <property type="molecule type" value="Genomic_DNA"/>
</dbReference>
<sequence length="136" mass="15622">MSDFTDRIAEILREHTPFDQFDVEIDPVGKCGKYHLGEGAPCDVQMHYEQWPAHVAALIAEAAEQHYRRRIDTVRWFAPAYTALNGNVVLIGDRTVLPEMAERQAKHLRSDDDEAEVFVAYRDLPAWQRWTPGGEQ</sequence>
<evidence type="ECO:0000313" key="1">
    <source>
        <dbReference type="EMBL" id="PQM45690.1"/>
    </source>
</evidence>
<accession>A0A2S8BG91</accession>
<proteinExistence type="predicted"/>